<proteinExistence type="predicted"/>
<organism evidence="2 3">
    <name type="scientific">Halorussus caseinilyticus</name>
    <dbReference type="NCBI Taxonomy" id="3034025"/>
    <lineage>
        <taxon>Archaea</taxon>
        <taxon>Methanobacteriati</taxon>
        <taxon>Methanobacteriota</taxon>
        <taxon>Stenosarchaea group</taxon>
        <taxon>Halobacteria</taxon>
        <taxon>Halobacteriales</taxon>
        <taxon>Haladaptataceae</taxon>
        <taxon>Halorussus</taxon>
    </lineage>
</organism>
<protein>
    <submittedName>
        <fullName evidence="2">Glycerophosphodiester phosphodiesterase</fullName>
    </submittedName>
</protein>
<dbReference type="InterPro" id="IPR030395">
    <property type="entry name" value="GP_PDE_dom"/>
</dbReference>
<feature type="domain" description="GP-PDE" evidence="1">
    <location>
        <begin position="1"/>
        <end position="217"/>
    </location>
</feature>
<dbReference type="PANTHER" id="PTHR46211:SF14">
    <property type="entry name" value="GLYCEROPHOSPHODIESTER PHOSPHODIESTERASE"/>
    <property type="match status" value="1"/>
</dbReference>
<comment type="caution">
    <text evidence="2">The sequence shown here is derived from an EMBL/GenBank/DDBJ whole genome shotgun (WGS) entry which is preliminary data.</text>
</comment>
<dbReference type="SUPFAM" id="SSF51695">
    <property type="entry name" value="PLC-like phosphodiesterases"/>
    <property type="match status" value="1"/>
</dbReference>
<sequence>MQVTAHRGFGDQHPENTVRAVRRASQFAGAVEIDARRCATGELVVCHWDDVAFVTDGTGEVDDLSASKLADLRVEESDAGVPLLTEALAAIPPSVGLNVEVKETGIVADLLAALSGVENDIVVSSLHPDPLWRTRMLDESMPLAFNFDVRPEANFRTAEALDCEYVNPHWTLCLATDLVDRAHDADMAVHAWPVGSRTLAWALVRRGVDGVIATQPL</sequence>
<dbReference type="InterPro" id="IPR017946">
    <property type="entry name" value="PLC-like_Pdiesterase_TIM-brl"/>
</dbReference>
<evidence type="ECO:0000313" key="3">
    <source>
        <dbReference type="Proteomes" id="UP001596407"/>
    </source>
</evidence>
<keyword evidence="3" id="KW-1185">Reference proteome</keyword>
<dbReference type="AlphaFoldDB" id="A0ABD5WIR6"/>
<evidence type="ECO:0000259" key="1">
    <source>
        <dbReference type="PROSITE" id="PS51704"/>
    </source>
</evidence>
<name>A0ABD5WIR6_9EURY</name>
<reference evidence="2 3" key="1">
    <citation type="journal article" date="2019" name="Int. J. Syst. Evol. Microbiol.">
        <title>The Global Catalogue of Microorganisms (GCM) 10K type strain sequencing project: providing services to taxonomists for standard genome sequencing and annotation.</title>
        <authorList>
            <consortium name="The Broad Institute Genomics Platform"/>
            <consortium name="The Broad Institute Genome Sequencing Center for Infectious Disease"/>
            <person name="Wu L."/>
            <person name="Ma J."/>
        </authorList>
    </citation>
    <scope>NUCLEOTIDE SEQUENCE [LARGE SCALE GENOMIC DNA]</scope>
    <source>
        <strain evidence="2 3">DT72</strain>
    </source>
</reference>
<evidence type="ECO:0000313" key="2">
    <source>
        <dbReference type="EMBL" id="MFC7080407.1"/>
    </source>
</evidence>
<dbReference type="EMBL" id="JBHSZH010000005">
    <property type="protein sequence ID" value="MFC7080407.1"/>
    <property type="molecule type" value="Genomic_DNA"/>
</dbReference>
<dbReference type="CDD" id="cd08556">
    <property type="entry name" value="GDPD"/>
    <property type="match status" value="1"/>
</dbReference>
<dbReference type="GeneID" id="79302957"/>
<gene>
    <name evidence="2" type="ORF">ACFQJ6_10070</name>
</gene>
<dbReference type="Proteomes" id="UP001596407">
    <property type="component" value="Unassembled WGS sequence"/>
</dbReference>
<dbReference type="Pfam" id="PF03009">
    <property type="entry name" value="GDPD"/>
    <property type="match status" value="1"/>
</dbReference>
<dbReference type="PROSITE" id="PS51704">
    <property type="entry name" value="GP_PDE"/>
    <property type="match status" value="1"/>
</dbReference>
<dbReference type="PANTHER" id="PTHR46211">
    <property type="entry name" value="GLYCEROPHOSPHORYL DIESTER PHOSPHODIESTERASE"/>
    <property type="match status" value="1"/>
</dbReference>
<accession>A0ABD5WIR6</accession>
<dbReference type="Gene3D" id="3.20.20.190">
    <property type="entry name" value="Phosphatidylinositol (PI) phosphodiesterase"/>
    <property type="match status" value="1"/>
</dbReference>
<dbReference type="RefSeq" id="WP_276281737.1">
    <property type="nucleotide sequence ID" value="NZ_CP119809.1"/>
</dbReference>